<proteinExistence type="predicted"/>
<gene>
    <name evidence="2" type="ORF">ABH15_03995</name>
</gene>
<organism evidence="2 3">
    <name type="scientific">Methanoculleus taiwanensis</name>
    <dbReference type="NCBI Taxonomy" id="1550565"/>
    <lineage>
        <taxon>Archaea</taxon>
        <taxon>Methanobacteriati</taxon>
        <taxon>Methanobacteriota</taxon>
        <taxon>Stenosarchaea group</taxon>
        <taxon>Methanomicrobia</taxon>
        <taxon>Methanomicrobiales</taxon>
        <taxon>Methanomicrobiaceae</taxon>
        <taxon>Methanoculleus</taxon>
    </lineage>
</organism>
<evidence type="ECO:0000313" key="3">
    <source>
        <dbReference type="Proteomes" id="UP000290932"/>
    </source>
</evidence>
<feature type="compositionally biased region" description="Low complexity" evidence="1">
    <location>
        <begin position="31"/>
        <end position="44"/>
    </location>
</feature>
<dbReference type="Proteomes" id="UP000290932">
    <property type="component" value="Unassembled WGS sequence"/>
</dbReference>
<comment type="caution">
    <text evidence="2">The sequence shown here is derived from an EMBL/GenBank/DDBJ whole genome shotgun (WGS) entry which is preliminary data.</text>
</comment>
<name>A0A498H396_9EURY</name>
<dbReference type="EMBL" id="LHQS01000001">
    <property type="protein sequence ID" value="RXE57273.1"/>
    <property type="molecule type" value="Genomic_DNA"/>
</dbReference>
<dbReference type="RefSeq" id="WP_128693060.1">
    <property type="nucleotide sequence ID" value="NZ_LHQS01000001.1"/>
</dbReference>
<evidence type="ECO:0000313" key="2">
    <source>
        <dbReference type="EMBL" id="RXE57273.1"/>
    </source>
</evidence>
<keyword evidence="3" id="KW-1185">Reference proteome</keyword>
<accession>A0A498H396</accession>
<reference evidence="2 3" key="1">
    <citation type="journal article" date="2015" name="Int. J. Syst. Evol. Microbiol.">
        <title>Methanoculleus taiwanensis sp. nov., a methanogen isolated from deep marine sediment at the deformation front area near Taiwan.</title>
        <authorList>
            <person name="Weng C.Y."/>
            <person name="Chen S.C."/>
            <person name="Lai M.C."/>
            <person name="Wu S.Y."/>
            <person name="Lin S."/>
            <person name="Yang T.F."/>
            <person name="Chen P.C."/>
        </authorList>
    </citation>
    <scope>NUCLEOTIDE SEQUENCE [LARGE SCALE GENOMIC DNA]</scope>
    <source>
        <strain evidence="2 3">CYW4</strain>
    </source>
</reference>
<evidence type="ECO:0000256" key="1">
    <source>
        <dbReference type="SAM" id="MobiDB-lite"/>
    </source>
</evidence>
<dbReference type="AlphaFoldDB" id="A0A498H396"/>
<sequence length="245" mass="25978">MKTAVTLIVLITVALLACGCTNTASVGETTPMPTATPAAEPAAPGVQTSEPSVSGQVMPVLDISGEGGASQVVDLKTGTYVVTTTREGTGYFTIELEKENCHIGLRGTDKAYSGVDAFGITMPGRYYLNVTDEGDSLWTIRVDRAAGVVDQSMPYRFEGTGDMVTGYFNLPAGALPLTVWHSGEDDLYVWLFDEGGNDVYAYPGWTLTLPGEGQSQETVTVEIPESRAYLLAVQCAGDWTLAIGE</sequence>
<dbReference type="PROSITE" id="PS51257">
    <property type="entry name" value="PROKAR_LIPOPROTEIN"/>
    <property type="match status" value="1"/>
</dbReference>
<protein>
    <submittedName>
        <fullName evidence="2">Uncharacterized protein</fullName>
    </submittedName>
</protein>
<feature type="region of interest" description="Disordered" evidence="1">
    <location>
        <begin position="31"/>
        <end position="51"/>
    </location>
</feature>